<gene>
    <name evidence="1" type="ORF">GC101_20435</name>
</gene>
<evidence type="ECO:0008006" key="3">
    <source>
        <dbReference type="Google" id="ProtNLM"/>
    </source>
</evidence>
<sequence>MLKLVTLHLTILMMGDERMLRSKFGLTVSAALLLGAVSITGCGANNSATGNTVETKSVRGTDGRIHVNSAQNGMRANSFDSMEMSEELANRVAAMPEVRSANVMLVGKSAYVAVMLENASGGVHAKSTRGIQSYSYGSTSGSGTSGMLSGTGRPAGGLETGIGAGMGGMDNSMRTGRGTAAGNPGMTGTGGSIAGIPGSMTGTGTVGGTGVADPENYLGNGNNGIMSRSNMVDGRHMKRDIDESLGNTIGIRSVTPGNGTAITDKDTLTQDMKDKIAAEVKKGKTDLNNVYVSANPDFVERADYYAQEFRAGHPLKGFANEFRTMVERIFPTRSGY</sequence>
<evidence type="ECO:0000313" key="2">
    <source>
        <dbReference type="Proteomes" id="UP000596857"/>
    </source>
</evidence>
<keyword evidence="2" id="KW-1185">Reference proteome</keyword>
<comment type="caution">
    <text evidence="1">The sequence shown here is derived from an EMBL/GenBank/DDBJ whole genome shotgun (WGS) entry which is preliminary data.</text>
</comment>
<name>A0ABX1YJM3_9BACL</name>
<evidence type="ECO:0000313" key="1">
    <source>
        <dbReference type="EMBL" id="NOU81235.1"/>
    </source>
</evidence>
<protein>
    <recommendedName>
        <fullName evidence="3">Sporulation protein</fullName>
    </recommendedName>
</protein>
<dbReference type="Proteomes" id="UP000596857">
    <property type="component" value="Unassembled WGS sequence"/>
</dbReference>
<organism evidence="1 2">
    <name type="scientific">Paenibacillus phytohabitans</name>
    <dbReference type="NCBI Taxonomy" id="2654978"/>
    <lineage>
        <taxon>Bacteria</taxon>
        <taxon>Bacillati</taxon>
        <taxon>Bacillota</taxon>
        <taxon>Bacilli</taxon>
        <taxon>Bacillales</taxon>
        <taxon>Paenibacillaceae</taxon>
        <taxon>Paenibacillus</taxon>
    </lineage>
</organism>
<proteinExistence type="predicted"/>
<accession>A0ABX1YJM3</accession>
<dbReference type="EMBL" id="WHOB01000061">
    <property type="protein sequence ID" value="NOU81235.1"/>
    <property type="molecule type" value="Genomic_DNA"/>
</dbReference>
<reference evidence="1 2" key="1">
    <citation type="submission" date="2019-10" db="EMBL/GenBank/DDBJ databases">
        <title>Description of Paenibacillus terricola sp. nov.</title>
        <authorList>
            <person name="Carlier A."/>
            <person name="Qi S."/>
        </authorList>
    </citation>
    <scope>NUCLEOTIDE SEQUENCE [LARGE SCALE GENOMIC DNA]</scope>
    <source>
        <strain evidence="1 2">LMG 31459</strain>
    </source>
</reference>
<dbReference type="InterPro" id="IPR019076">
    <property type="entry name" value="Spore_lipoprot_YhcN/YlaJ-like"/>
</dbReference>
<dbReference type="Pfam" id="PF09580">
    <property type="entry name" value="Spore_YhcN_YlaJ"/>
    <property type="match status" value="2"/>
</dbReference>